<dbReference type="Pfam" id="PF26199">
    <property type="entry name" value="Ig_SMCHD1_8th"/>
    <property type="match status" value="1"/>
</dbReference>
<protein>
    <submittedName>
        <fullName evidence="5">Structural maintenance of chromosomes flexible hinge domain-containing protein 1</fullName>
    </submittedName>
</protein>
<dbReference type="InterPro" id="IPR036277">
    <property type="entry name" value="SMC_hinge_sf"/>
</dbReference>
<dbReference type="GO" id="GO:0005694">
    <property type="term" value="C:chromosome"/>
    <property type="evidence" value="ECO:0007669"/>
    <property type="project" value="InterPro"/>
</dbReference>
<dbReference type="GO" id="GO:0005524">
    <property type="term" value="F:ATP binding"/>
    <property type="evidence" value="ECO:0007669"/>
    <property type="project" value="InterPro"/>
</dbReference>
<dbReference type="InterPro" id="IPR058613">
    <property type="entry name" value="Ig_SMCHD1_4th"/>
</dbReference>
<dbReference type="Pfam" id="PF26196">
    <property type="entry name" value="Ig_SMCHD1_4th"/>
    <property type="match status" value="1"/>
</dbReference>
<dbReference type="InterPro" id="IPR055109">
    <property type="entry name" value="SMCHD1_S5"/>
</dbReference>
<keyword evidence="4" id="KW-1185">Reference proteome</keyword>
<feature type="coiled-coil region" evidence="1">
    <location>
        <begin position="1893"/>
        <end position="1942"/>
    </location>
</feature>
<feature type="domain" description="SMC hinge" evidence="3">
    <location>
        <begin position="1705"/>
        <end position="1831"/>
    </location>
</feature>
<feature type="region of interest" description="Disordered" evidence="2">
    <location>
        <begin position="1407"/>
        <end position="1427"/>
    </location>
</feature>
<dbReference type="SUPFAM" id="SSF75553">
    <property type="entry name" value="Smc hinge domain"/>
    <property type="match status" value="1"/>
</dbReference>
<evidence type="ECO:0000256" key="2">
    <source>
        <dbReference type="SAM" id="MobiDB-lite"/>
    </source>
</evidence>
<dbReference type="Pfam" id="PF22899">
    <property type="entry name" value="SMCHD1_S5"/>
    <property type="match status" value="1"/>
</dbReference>
<dbReference type="PANTHER" id="PTHR22640">
    <property type="entry name" value="STRUCTURAL MAINTENANCE OF CHROMOSOMES FLEXIBLE HINGE DOMAIN-CONTAINING PROTEIN 1"/>
    <property type="match status" value="1"/>
</dbReference>
<dbReference type="InterPro" id="IPR058612">
    <property type="entry name" value="Ig_SMCHD1_2nd"/>
</dbReference>
<dbReference type="InterPro" id="IPR058615">
    <property type="entry name" value="Ig_SMCHD1_6th"/>
</dbReference>
<dbReference type="InterPro" id="IPR058617">
    <property type="entry name" value="Ig_SMCHD1_7th"/>
</dbReference>
<dbReference type="PANTHER" id="PTHR22640:SF2">
    <property type="entry name" value="STRUCTURAL MAINTENANCE OF CHROMOSOMES FLEXIBLE HINGE DOMAIN-CONTAINING PROTEIN 1"/>
    <property type="match status" value="1"/>
</dbReference>
<gene>
    <name evidence="5" type="primary">LOC106153881</name>
</gene>
<dbReference type="Pfam" id="PF26198">
    <property type="entry name" value="Ig_SMCHD1_6th"/>
    <property type="match status" value="1"/>
</dbReference>
<dbReference type="SMART" id="SM00968">
    <property type="entry name" value="SMC_hinge"/>
    <property type="match status" value="1"/>
</dbReference>
<sequence>MATRMQDRAHSAESEDEEAFVYIFDRRKGDAPEQKIPTGGLFNFENFHSKLAEHFDLDEGENYVITTTNREPIFDDDTWDLVDNGETLYLLRAVDQDLPAQAQERVNYLPHYDTIVKGGMYEYYASEGQNPLPYAFAELIDNALAATANNVGSRQIEIRLHFDDVTPSKSVVLVVDNGKGMSSRQLNNWAIYRLSKFIRKDQRGKLVPGEEIEPSSVDTPQVPRSLNSDISYFGVGGKQAIFFIGSSTRMITKPRESKDVHELTISKEEFERKEKNKEAIYSGYIRNRKPGDVSHIPAEEETIRQLIEEELGKTSFTAVAIQGINPQHIPYLKGNLTQWTRQLAHIYHYYIHGPNGNQKHGDSKTRAPSPFMNIDIQVKVYTKGNSVPKQIDLRDIEDDMQTLFIRTAASTFEFKASVEGMGRVEGVMRYHPFLYERETYPPDVNMTFFEADIEDEHDYAIDIRPARGKRPIFECYWNGRLIPYTTVEEFEWCSAPKKSKQIYVPTECYNRVSGVLFTNDQFQVSTNKLTFLDLEMKLRDKNTAFSRISGTQEKRTQIEKDFFAWLKECHEQCDKQVRFSGFKGVVTRLDLPKNKQYPWSEFTEIEWDGKLFQVGQLVKVVKTVPIVYGAVNRFLLHGEYDGEVYATGGDVEIVQEPRSLYDEVKIFPLVKLDRTAWSALITKYIEDEEAKLPSELLVSWPEGDEVKDGDKRPAGKTLGDIKVEIANKRGELISKLPGSSAKRLLMELKIVWHAPTGDELIVSHISQYGKSWGYWFKKMENIRNLGAHTLVLQTVLNESGNKMFAGRELPSHTIKFTVTEAPPAKFSVGFLDGPFRIGVPFQIPLEFQDEFNNPTKPGKELVPTLEASGLDLSFEGSHVRGNALVIKGVVAKGAVASSQGKSFSLKVTIPGLEEDSHTMKIRLLPGSPASLGVSPSEDITVENGQPVAFDVQVLDCSGNFVGPTNTPSYSVVCSSTGQGTLTGGPIHIKDIKGQMVITAKIELQHMKEIKAVERKISVLPSSKAAKMVLTYVDADEKTVEIKNGSEVIGVAGEYIKDLAFTLMDEAGKQLKVDGILAGKIKVNWTPKLSKDIVQSGHFPDIKIPNSVHDSKYCHINITGDSDLEFSFTVKGITGEPAQIKCKCSDGHIGKVRLGEVMESHILVRLQDKYGNDIQKLYHGILRDLSVTAEGLLVEETVRALGQNCSFDIEGIKFRDVGLGPKEVCVRWKELVDYVRVEVTAGKPTQMTLRDWKTDQTVSVFNDCKLPKPLVLQLCDEAGNPSSEADVRVQLYKDPGIKLTPVPQPIKTDSHGVASFGVMTVTGKQGVYEIQPKAFQGRLTIAGPKIKISISADSSKPVAIAVDYDKSAMYTAGGTLPEFKVCIQAEDGSLLAGAKPANIALKMWKSEGKMEDRPPVKAQSSVPDARKKSDAPGTFLFSKRKVPELIGTYHIMFVYKDSSWELLSNLIVICVKAGPPSKLVPLEDTGTYTVSNTQKLTSRCLIRSLHMELRDNYNNPSGLEVEGKVYIEVTCNSKVSEIPKLAGKASRVEVSMVGGKATIQNLYIHENTAGQDGQEYLLRCTVSSPTLQHSLPAYNIPFLFYNDAIKQSQMAALTKERDGLRVAIRTYKSLFDTTKQLIDELKIAVHESNKEKNRLKEELKRQNIPASQVQTVESVDSLVQQRMRHRDLLLNTSRRVCSLQPAPRHPEVLGRIAHLAQIRDHEVARVMSWHMSSDMDCIVTHTLKKAKEIYRDTDGRQQVLSIDTMYRKNLPDWNKALPHVRFKPTWKPPGNPKYAREFLEFPNDPESCKTVFGSLLGETIVCDSLETATAYRQELVKYTYCPTILSRDGERIRSNGKFGGSLNKAPAIEKMRGAVFGEPLPIAYHAVCTQLETLQNFRAALQKYEETLSELEEHEGHLKDPEMQMKYKECREAEEQMKVIEQKLGIGQMNLGKRPVPQGGTAGSRSATQSNHSPSPAKRPRAALSGSNSSPVVNGNGMVSLVSTSSSNPDCHHSSVTSVLSPTRQSARLAATGSASPLTNLHLNKRMKKS</sequence>
<dbReference type="Pfam" id="PF26194">
    <property type="entry name" value="Ig_SMCHD1_1st"/>
    <property type="match status" value="1"/>
</dbReference>
<dbReference type="STRING" id="7574.A0A1S3HD46"/>
<dbReference type="Pfam" id="PF13589">
    <property type="entry name" value="HATPase_c_3"/>
    <property type="match status" value="1"/>
</dbReference>
<dbReference type="InParanoid" id="A0A1S3HD46"/>
<name>A0A1S3HD46_LINAN</name>
<dbReference type="InterPro" id="IPR058614">
    <property type="entry name" value="Ig_SMCHD1_5th"/>
</dbReference>
<accession>A0A1S3HD46</accession>
<dbReference type="InterPro" id="IPR036890">
    <property type="entry name" value="HATPase_C_sf"/>
</dbReference>
<evidence type="ECO:0000313" key="4">
    <source>
        <dbReference type="Proteomes" id="UP000085678"/>
    </source>
</evidence>
<feature type="compositionally biased region" description="Polar residues" evidence="2">
    <location>
        <begin position="2000"/>
        <end position="2025"/>
    </location>
</feature>
<dbReference type="InterPro" id="IPR058611">
    <property type="entry name" value="Ig_SMCHD1_1st"/>
</dbReference>
<dbReference type="OrthoDB" id="10036779at2759"/>
<dbReference type="Pfam" id="PF26195">
    <property type="entry name" value="Ig_SMCHD1_2nd"/>
    <property type="match status" value="1"/>
</dbReference>
<dbReference type="RefSeq" id="XP_013383466.1">
    <property type="nucleotide sequence ID" value="XM_013528012.1"/>
</dbReference>
<feature type="compositionally biased region" description="Polar residues" evidence="2">
    <location>
        <begin position="2032"/>
        <end position="2041"/>
    </location>
</feature>
<dbReference type="GO" id="GO:0051276">
    <property type="term" value="P:chromosome organization"/>
    <property type="evidence" value="ECO:0007669"/>
    <property type="project" value="InterPro"/>
</dbReference>
<dbReference type="SUPFAM" id="SSF55874">
    <property type="entry name" value="ATPase domain of HSP90 chaperone/DNA topoisomerase II/histidine kinase"/>
    <property type="match status" value="1"/>
</dbReference>
<dbReference type="InterPro" id="IPR038892">
    <property type="entry name" value="SMCHD1"/>
</dbReference>
<reference evidence="5" key="1">
    <citation type="journal article" date="2015" name="Nat. Commun.">
        <title>The Lingula genome provides insights into brachiopod evolution and the origin of phosphate biomineralization.</title>
        <authorList>
            <person name="Luo Y.J."/>
            <person name="Takeuchi T."/>
            <person name="Koyanagi R."/>
            <person name="Yamada L."/>
            <person name="Kanda M."/>
            <person name="Khalturina M."/>
            <person name="Fujie M."/>
            <person name="Yamasaki S.I."/>
            <person name="Endo K."/>
            <person name="Satoh N."/>
        </authorList>
    </citation>
    <scope>NUCLEOTIDE SEQUENCE</scope>
</reference>
<dbReference type="Gene3D" id="3.30.565.10">
    <property type="entry name" value="Histidine kinase-like ATPase, C-terminal domain"/>
    <property type="match status" value="1"/>
</dbReference>
<dbReference type="InterPro" id="IPR058616">
    <property type="entry name" value="Ig_SMCHD1_8th"/>
</dbReference>
<feature type="region of interest" description="Disordered" evidence="2">
    <location>
        <begin position="1943"/>
        <end position="2049"/>
    </location>
</feature>
<dbReference type="GeneID" id="106153881"/>
<evidence type="ECO:0000313" key="5">
    <source>
        <dbReference type="RefSeq" id="XP_013383466.1"/>
    </source>
</evidence>
<dbReference type="Pfam" id="PF26197">
    <property type="entry name" value="Ig_SMCHD1_5th"/>
    <property type="match status" value="1"/>
</dbReference>
<evidence type="ECO:0000259" key="3">
    <source>
        <dbReference type="SMART" id="SM00968"/>
    </source>
</evidence>
<dbReference type="Gene3D" id="3.30.70.1620">
    <property type="match status" value="1"/>
</dbReference>
<feature type="compositionally biased region" description="Low complexity" evidence="2">
    <location>
        <begin position="1984"/>
        <end position="1999"/>
    </location>
</feature>
<evidence type="ECO:0000256" key="1">
    <source>
        <dbReference type="SAM" id="Coils"/>
    </source>
</evidence>
<keyword evidence="1" id="KW-0175">Coiled coil</keyword>
<dbReference type="InterPro" id="IPR010935">
    <property type="entry name" value="SMC_hinge"/>
</dbReference>
<reference evidence="5" key="2">
    <citation type="submission" date="2025-08" db="UniProtKB">
        <authorList>
            <consortium name="RefSeq"/>
        </authorList>
    </citation>
    <scope>IDENTIFICATION</scope>
</reference>
<dbReference type="KEGG" id="lak:106153881"/>
<dbReference type="GO" id="GO:0006302">
    <property type="term" value="P:double-strand break repair"/>
    <property type="evidence" value="ECO:0007669"/>
    <property type="project" value="InterPro"/>
</dbReference>
<proteinExistence type="predicted"/>
<feature type="compositionally biased region" description="Polar residues" evidence="2">
    <location>
        <begin position="1962"/>
        <end position="1973"/>
    </location>
</feature>
<dbReference type="Pfam" id="PF26201">
    <property type="entry name" value="Ig_SMCHD1_7th"/>
    <property type="match status" value="1"/>
</dbReference>
<dbReference type="Pfam" id="PF06470">
    <property type="entry name" value="SMC_hinge"/>
    <property type="match status" value="1"/>
</dbReference>
<dbReference type="Proteomes" id="UP000085678">
    <property type="component" value="Unplaced"/>
</dbReference>
<organism evidence="4 5">
    <name type="scientific">Lingula anatina</name>
    <name type="common">Brachiopod</name>
    <name type="synonym">Lingula unguis</name>
    <dbReference type="NCBI Taxonomy" id="7574"/>
    <lineage>
        <taxon>Eukaryota</taxon>
        <taxon>Metazoa</taxon>
        <taxon>Spiralia</taxon>
        <taxon>Lophotrochozoa</taxon>
        <taxon>Brachiopoda</taxon>
        <taxon>Linguliformea</taxon>
        <taxon>Lingulata</taxon>
        <taxon>Lingulida</taxon>
        <taxon>Linguloidea</taxon>
        <taxon>Lingulidae</taxon>
        <taxon>Lingula</taxon>
    </lineage>
</organism>
<dbReference type="Gene3D" id="1.20.1060.20">
    <property type="match status" value="1"/>
</dbReference>